<dbReference type="GO" id="GO:0032259">
    <property type="term" value="P:methylation"/>
    <property type="evidence" value="ECO:0007669"/>
    <property type="project" value="UniProtKB-KW"/>
</dbReference>
<dbReference type="Pfam" id="PF01209">
    <property type="entry name" value="Ubie_methyltran"/>
    <property type="match status" value="1"/>
</dbReference>
<evidence type="ECO:0000256" key="4">
    <source>
        <dbReference type="ARBA" id="ARBA00022691"/>
    </source>
</evidence>
<dbReference type="PANTHER" id="PTHR43591">
    <property type="entry name" value="METHYLTRANSFERASE"/>
    <property type="match status" value="1"/>
</dbReference>
<feature type="binding site" evidence="5">
    <location>
        <position position="57"/>
    </location>
    <ligand>
        <name>S-adenosyl-L-methionine</name>
        <dbReference type="ChEBI" id="CHEBI:59789"/>
    </ligand>
</feature>
<dbReference type="InterPro" id="IPR004033">
    <property type="entry name" value="UbiE/COQ5_MeTrFase"/>
</dbReference>
<evidence type="ECO:0000313" key="6">
    <source>
        <dbReference type="EMBL" id="MFC0681231.1"/>
    </source>
</evidence>
<keyword evidence="7" id="KW-1185">Reference proteome</keyword>
<feature type="binding site" evidence="5">
    <location>
        <position position="75"/>
    </location>
    <ligand>
        <name>S-adenosyl-L-methionine</name>
        <dbReference type="ChEBI" id="CHEBI:59789"/>
    </ligand>
</feature>
<dbReference type="InterPro" id="IPR029063">
    <property type="entry name" value="SAM-dependent_MTases_sf"/>
</dbReference>
<reference evidence="6 7" key="1">
    <citation type="submission" date="2024-09" db="EMBL/GenBank/DDBJ databases">
        <authorList>
            <person name="Sun Q."/>
            <person name="Mori K."/>
        </authorList>
    </citation>
    <scope>NUCLEOTIDE SEQUENCE [LARGE SCALE GENOMIC DNA]</scope>
    <source>
        <strain evidence="6 7">KCTC 23076</strain>
    </source>
</reference>
<comment type="catalytic activity">
    <reaction evidence="5">
        <text>a 2-methoxy-6-(all-trans-polyprenyl)benzene-1,4-diol + S-adenosyl-L-methionine = a 5-methoxy-2-methyl-3-(all-trans-polyprenyl)benzene-1,4-diol + S-adenosyl-L-homocysteine + H(+)</text>
        <dbReference type="Rhea" id="RHEA:28286"/>
        <dbReference type="Rhea" id="RHEA-COMP:10858"/>
        <dbReference type="Rhea" id="RHEA-COMP:10859"/>
        <dbReference type="ChEBI" id="CHEBI:15378"/>
        <dbReference type="ChEBI" id="CHEBI:57856"/>
        <dbReference type="ChEBI" id="CHEBI:59789"/>
        <dbReference type="ChEBI" id="CHEBI:84166"/>
        <dbReference type="ChEBI" id="CHEBI:84167"/>
        <dbReference type="EC" id="2.1.1.201"/>
    </reaction>
</comment>
<accession>A0ABV6RW72</accession>
<dbReference type="Proteomes" id="UP001589896">
    <property type="component" value="Unassembled WGS sequence"/>
</dbReference>
<dbReference type="NCBIfam" id="TIGR01934">
    <property type="entry name" value="MenG_MenH_UbiE"/>
    <property type="match status" value="1"/>
</dbReference>
<dbReference type="EMBL" id="JBHLTG010000007">
    <property type="protein sequence ID" value="MFC0681231.1"/>
    <property type="molecule type" value="Genomic_DNA"/>
</dbReference>
<dbReference type="EC" id="2.1.1.201" evidence="5"/>
<evidence type="ECO:0000256" key="5">
    <source>
        <dbReference type="HAMAP-Rule" id="MF_01813"/>
    </source>
</evidence>
<gene>
    <name evidence="5" type="primary">ubiE</name>
    <name evidence="6" type="ORF">ACFFGH_25660</name>
</gene>
<evidence type="ECO:0000313" key="7">
    <source>
        <dbReference type="Proteomes" id="UP001589896"/>
    </source>
</evidence>
<dbReference type="PROSITE" id="PS51608">
    <property type="entry name" value="SAM_MT_UBIE"/>
    <property type="match status" value="1"/>
</dbReference>
<dbReference type="SUPFAM" id="SSF53335">
    <property type="entry name" value="S-adenosyl-L-methionine-dependent methyltransferases"/>
    <property type="match status" value="1"/>
</dbReference>
<keyword evidence="3 5" id="KW-0808">Transferase</keyword>
<name>A0ABV6RW72_9GAMM</name>
<dbReference type="EC" id="2.1.1.163" evidence="5"/>
<feature type="binding site" evidence="5">
    <location>
        <position position="114"/>
    </location>
    <ligand>
        <name>S-adenosyl-L-methionine</name>
        <dbReference type="ChEBI" id="CHEBI:59789"/>
    </ligand>
</feature>
<feature type="binding site" evidence="5">
    <location>
        <begin position="97"/>
        <end position="98"/>
    </location>
    <ligand>
        <name>S-adenosyl-L-methionine</name>
        <dbReference type="ChEBI" id="CHEBI:59789"/>
    </ligand>
</feature>
<evidence type="ECO:0000256" key="2">
    <source>
        <dbReference type="ARBA" id="ARBA00022603"/>
    </source>
</evidence>
<comment type="pathway">
    <text evidence="5">Cofactor biosynthesis; ubiquinone biosynthesis.</text>
</comment>
<comment type="function">
    <text evidence="5">Methyltransferase required for the conversion of demethylmenaquinol (DMKH2) to menaquinol (MKH2) and the conversion of 2-polyprenyl-6-methoxy-1,4-benzoquinol (DDMQH2) to 2-polyprenyl-3-methyl-6-methoxy-1,4-benzoquinol (DMQH2).</text>
</comment>
<comment type="similarity">
    <text evidence="5">Belongs to the class I-like SAM-binding methyltransferase superfamily. MenG/UbiE family.</text>
</comment>
<evidence type="ECO:0000256" key="1">
    <source>
        <dbReference type="ARBA" id="ARBA00022428"/>
    </source>
</evidence>
<dbReference type="PANTHER" id="PTHR43591:SF24">
    <property type="entry name" value="2-METHOXY-6-POLYPRENYL-1,4-BENZOQUINOL METHYLASE, MITOCHONDRIAL"/>
    <property type="match status" value="1"/>
</dbReference>
<evidence type="ECO:0000256" key="3">
    <source>
        <dbReference type="ARBA" id="ARBA00022679"/>
    </source>
</evidence>
<comment type="caution">
    <text evidence="6">The sequence shown here is derived from an EMBL/GenBank/DDBJ whole genome shotgun (WGS) entry which is preliminary data.</text>
</comment>
<keyword evidence="5" id="KW-0831">Ubiquinone biosynthesis</keyword>
<sequence length="233" mass="25437">MNKRVDEIAGMFDGVARRYDRTNTILSLGNAPLWRAATSRAVAPEAGERILDVAAGTGTSSAPLSKAGAVVTAVDISEAMIKIGRTRHAEVDFHVANAERLPFENDMFDAVTISFSLRNIADPRAAVSEMYRVLKPSGRVVICEFSTPPRLLVRSGYRVYRRFAFPAVSWISSNPPAYRYLSESIAHWPDQATLSVWIRAAGFTSVGYRNLSGGIVALHRGRKPAKLVVEASS</sequence>
<organism evidence="6 7">
    <name type="scientific">Lysobacter korlensis</name>
    <dbReference type="NCBI Taxonomy" id="553636"/>
    <lineage>
        <taxon>Bacteria</taxon>
        <taxon>Pseudomonadati</taxon>
        <taxon>Pseudomonadota</taxon>
        <taxon>Gammaproteobacteria</taxon>
        <taxon>Lysobacterales</taxon>
        <taxon>Lysobacteraceae</taxon>
        <taxon>Lysobacter</taxon>
    </lineage>
</organism>
<comment type="pathway">
    <text evidence="5">Quinol/quinone metabolism; menaquinone biosynthesis; menaquinol from 1,4-dihydroxy-2-naphthoate: step 2/2.</text>
</comment>
<keyword evidence="4 5" id="KW-0949">S-adenosyl-L-methionine</keyword>
<dbReference type="GO" id="GO:0008168">
    <property type="term" value="F:methyltransferase activity"/>
    <property type="evidence" value="ECO:0007669"/>
    <property type="project" value="UniProtKB-KW"/>
</dbReference>
<keyword evidence="1 5" id="KW-0474">Menaquinone biosynthesis</keyword>
<dbReference type="CDD" id="cd02440">
    <property type="entry name" value="AdoMet_MTases"/>
    <property type="match status" value="1"/>
</dbReference>
<dbReference type="Gene3D" id="3.40.50.150">
    <property type="entry name" value="Vaccinia Virus protein VP39"/>
    <property type="match status" value="1"/>
</dbReference>
<proteinExistence type="inferred from homology"/>
<dbReference type="RefSeq" id="WP_386673654.1">
    <property type="nucleotide sequence ID" value="NZ_JBHLTG010000007.1"/>
</dbReference>
<keyword evidence="2 5" id="KW-0489">Methyltransferase</keyword>
<comment type="catalytic activity">
    <reaction evidence="5">
        <text>a 2-demethylmenaquinol + S-adenosyl-L-methionine = a menaquinol + S-adenosyl-L-homocysteine + H(+)</text>
        <dbReference type="Rhea" id="RHEA:42640"/>
        <dbReference type="Rhea" id="RHEA-COMP:9539"/>
        <dbReference type="Rhea" id="RHEA-COMP:9563"/>
        <dbReference type="ChEBI" id="CHEBI:15378"/>
        <dbReference type="ChEBI" id="CHEBI:18151"/>
        <dbReference type="ChEBI" id="CHEBI:55437"/>
        <dbReference type="ChEBI" id="CHEBI:57856"/>
        <dbReference type="ChEBI" id="CHEBI:59789"/>
        <dbReference type="EC" id="2.1.1.163"/>
    </reaction>
</comment>
<dbReference type="HAMAP" id="MF_01813">
    <property type="entry name" value="MenG_UbiE_methyltr"/>
    <property type="match status" value="1"/>
</dbReference>
<protein>
    <recommendedName>
        <fullName evidence="5">Ubiquinone/menaquinone biosynthesis C-methyltransferase UbiE</fullName>
        <ecNumber evidence="5">2.1.1.163</ecNumber>
        <ecNumber evidence="5">2.1.1.201</ecNumber>
    </recommendedName>
    <alternativeName>
        <fullName evidence="5">2-methoxy-6-polyprenyl-1,4-benzoquinol methylase</fullName>
    </alternativeName>
    <alternativeName>
        <fullName evidence="5">Demethylmenaquinone methyltransferase</fullName>
    </alternativeName>
</protein>